<name>A0ACC0AAS9_CATRO</name>
<dbReference type="EMBL" id="CM044706">
    <property type="protein sequence ID" value="KAI5657681.1"/>
    <property type="molecule type" value="Genomic_DNA"/>
</dbReference>
<sequence>MLPIQFVDIEAFWRTLEIDGFHPSSQEKDVDMDYEMRALTDLFHEISTRFISKVREMSHLMKGVLSPVLPEDPGMKLTSSPEVAIMKGRKKTTKQKKTSSIESTCQLLIKRYKSQAVLVRVLALDLGRVRVLVRVPVGEKDHHELLGVVVEDVAVDENLIGDENCGYRVMTDFVFGDEHQWLEVRRQMIFELERTTNMYISLFGSAECVYELICRTHWQNGPAPLDHWLETPDSLYVITNIFNLCVIFIARHGSTTVLPLYSYSDRPGGEHPWKWELHSVIEHHVGAFQDSVSSGECGRETKPCNRLDDERVVQQGHWSMSPSIDVKEPPATMPR</sequence>
<dbReference type="Proteomes" id="UP001060085">
    <property type="component" value="Linkage Group LG06"/>
</dbReference>
<organism evidence="1 2">
    <name type="scientific">Catharanthus roseus</name>
    <name type="common">Madagascar periwinkle</name>
    <name type="synonym">Vinca rosea</name>
    <dbReference type="NCBI Taxonomy" id="4058"/>
    <lineage>
        <taxon>Eukaryota</taxon>
        <taxon>Viridiplantae</taxon>
        <taxon>Streptophyta</taxon>
        <taxon>Embryophyta</taxon>
        <taxon>Tracheophyta</taxon>
        <taxon>Spermatophyta</taxon>
        <taxon>Magnoliopsida</taxon>
        <taxon>eudicotyledons</taxon>
        <taxon>Gunneridae</taxon>
        <taxon>Pentapetalae</taxon>
        <taxon>asterids</taxon>
        <taxon>lamiids</taxon>
        <taxon>Gentianales</taxon>
        <taxon>Apocynaceae</taxon>
        <taxon>Rauvolfioideae</taxon>
        <taxon>Vinceae</taxon>
        <taxon>Catharanthinae</taxon>
        <taxon>Catharanthus</taxon>
    </lineage>
</organism>
<proteinExistence type="predicted"/>
<protein>
    <submittedName>
        <fullName evidence="1">Uncharacterized protein</fullName>
    </submittedName>
</protein>
<evidence type="ECO:0000313" key="2">
    <source>
        <dbReference type="Proteomes" id="UP001060085"/>
    </source>
</evidence>
<comment type="caution">
    <text evidence="1">The sequence shown here is derived from an EMBL/GenBank/DDBJ whole genome shotgun (WGS) entry which is preliminary data.</text>
</comment>
<reference evidence="2" key="1">
    <citation type="journal article" date="2023" name="Nat. Plants">
        <title>Single-cell RNA sequencing provides a high-resolution roadmap for understanding the multicellular compartmentation of specialized metabolism.</title>
        <authorList>
            <person name="Sun S."/>
            <person name="Shen X."/>
            <person name="Li Y."/>
            <person name="Li Y."/>
            <person name="Wang S."/>
            <person name="Li R."/>
            <person name="Zhang H."/>
            <person name="Shen G."/>
            <person name="Guo B."/>
            <person name="Wei J."/>
            <person name="Xu J."/>
            <person name="St-Pierre B."/>
            <person name="Chen S."/>
            <person name="Sun C."/>
        </authorList>
    </citation>
    <scope>NUCLEOTIDE SEQUENCE [LARGE SCALE GENOMIC DNA]</scope>
</reference>
<gene>
    <name evidence="1" type="ORF">M9H77_26474</name>
</gene>
<evidence type="ECO:0000313" key="1">
    <source>
        <dbReference type="EMBL" id="KAI5657681.1"/>
    </source>
</evidence>
<accession>A0ACC0AAS9</accession>
<keyword evidence="2" id="KW-1185">Reference proteome</keyword>